<feature type="domain" description="ShKT" evidence="3">
    <location>
        <begin position="744"/>
        <end position="775"/>
    </location>
</feature>
<keyword evidence="5" id="KW-1185">Reference proteome</keyword>
<dbReference type="Proteomes" id="UP000683360">
    <property type="component" value="Unassembled WGS sequence"/>
</dbReference>
<dbReference type="SMART" id="SM00254">
    <property type="entry name" value="ShKT"/>
    <property type="match status" value="3"/>
</dbReference>
<dbReference type="PRINTS" id="PR00837">
    <property type="entry name" value="V5TPXLIKE"/>
</dbReference>
<dbReference type="Pfam" id="PF01549">
    <property type="entry name" value="ShK"/>
    <property type="match status" value="3"/>
</dbReference>
<evidence type="ECO:0000313" key="4">
    <source>
        <dbReference type="EMBL" id="CAG2225246.1"/>
    </source>
</evidence>
<proteinExistence type="predicted"/>
<gene>
    <name evidence="4" type="ORF">MEDL_38398</name>
</gene>
<dbReference type="InterPro" id="IPR003582">
    <property type="entry name" value="ShKT_dom"/>
</dbReference>
<reference evidence="4" key="1">
    <citation type="submission" date="2021-03" db="EMBL/GenBank/DDBJ databases">
        <authorList>
            <person name="Bekaert M."/>
        </authorList>
    </citation>
    <scope>NUCLEOTIDE SEQUENCE</scope>
</reference>
<organism evidence="4 5">
    <name type="scientific">Mytilus edulis</name>
    <name type="common">Blue mussel</name>
    <dbReference type="NCBI Taxonomy" id="6550"/>
    <lineage>
        <taxon>Eukaryota</taxon>
        <taxon>Metazoa</taxon>
        <taxon>Spiralia</taxon>
        <taxon>Lophotrochozoa</taxon>
        <taxon>Mollusca</taxon>
        <taxon>Bivalvia</taxon>
        <taxon>Autobranchia</taxon>
        <taxon>Pteriomorphia</taxon>
        <taxon>Mytilida</taxon>
        <taxon>Mytiloidea</taxon>
        <taxon>Mytilidae</taxon>
        <taxon>Mytilinae</taxon>
        <taxon>Mytilus</taxon>
    </lineage>
</organism>
<dbReference type="InterPro" id="IPR001283">
    <property type="entry name" value="CRISP-related"/>
</dbReference>
<accession>A0A8S3T2Z3</accession>
<dbReference type="InterPro" id="IPR035940">
    <property type="entry name" value="CAP_sf"/>
</dbReference>
<dbReference type="Pfam" id="PF00188">
    <property type="entry name" value="CAP"/>
    <property type="match status" value="1"/>
</dbReference>
<evidence type="ECO:0000313" key="5">
    <source>
        <dbReference type="Proteomes" id="UP000683360"/>
    </source>
</evidence>
<evidence type="ECO:0000256" key="2">
    <source>
        <dbReference type="SAM" id="MobiDB-lite"/>
    </source>
</evidence>
<evidence type="ECO:0000256" key="1">
    <source>
        <dbReference type="PROSITE-ProRule" id="PRU01005"/>
    </source>
</evidence>
<dbReference type="InterPro" id="IPR014044">
    <property type="entry name" value="CAP_dom"/>
</dbReference>
<name>A0A8S3T2Z3_MYTED</name>
<feature type="compositionally biased region" description="Basic and acidic residues" evidence="2">
    <location>
        <begin position="665"/>
        <end position="684"/>
    </location>
</feature>
<evidence type="ECO:0000259" key="3">
    <source>
        <dbReference type="PROSITE" id="PS51670"/>
    </source>
</evidence>
<comment type="caution">
    <text evidence="1">Lacks conserved residue(s) required for the propagation of feature annotation.</text>
</comment>
<dbReference type="PROSITE" id="PS51670">
    <property type="entry name" value="SHKT"/>
    <property type="match status" value="2"/>
</dbReference>
<dbReference type="Gene3D" id="3.40.33.10">
    <property type="entry name" value="CAP"/>
    <property type="match status" value="1"/>
</dbReference>
<dbReference type="SMART" id="SM00198">
    <property type="entry name" value="SCP"/>
    <property type="match status" value="1"/>
</dbReference>
<dbReference type="EMBL" id="CAJPWZ010001843">
    <property type="protein sequence ID" value="CAG2225246.1"/>
    <property type="molecule type" value="Genomic_DNA"/>
</dbReference>
<feature type="compositionally biased region" description="Low complexity" evidence="2">
    <location>
        <begin position="589"/>
        <end position="607"/>
    </location>
</feature>
<feature type="region of interest" description="Disordered" evidence="2">
    <location>
        <begin position="569"/>
        <end position="693"/>
    </location>
</feature>
<comment type="caution">
    <text evidence="4">The sequence shown here is derived from an EMBL/GenBank/DDBJ whole genome shotgun (WGS) entry which is preliminary data.</text>
</comment>
<dbReference type="SUPFAM" id="SSF55797">
    <property type="entry name" value="PR-1-like"/>
    <property type="match status" value="1"/>
</dbReference>
<feature type="compositionally biased region" description="Basic and acidic residues" evidence="2">
    <location>
        <begin position="521"/>
        <end position="544"/>
    </location>
</feature>
<feature type="region of interest" description="Disordered" evidence="2">
    <location>
        <begin position="512"/>
        <end position="545"/>
    </location>
</feature>
<feature type="compositionally biased region" description="Basic and acidic residues" evidence="2">
    <location>
        <begin position="635"/>
        <end position="644"/>
    </location>
</feature>
<protein>
    <recommendedName>
        <fullName evidence="3">ShKT domain-containing protein</fullName>
    </recommendedName>
</protein>
<sequence>MPLVSNELKAPLVADLDVSALNAELKDYIDDNIFSTFTEKIEDIVNKKLLGLKKGMLNEYSSKLEKSQTRCDQKLAELYSVYDNRFSDLSENQSENVTKFMENVQEWQTTLMQSVNEQSEYLQKSKIVYDNQVSEVLRNYKHQTSEISKEVVTSFTKLKTELKNWKNDMVDDVIKSVTSNLTQFETNMINDMVKEKLKRLQDTMLEIHECSEKPKLVGIYNISPDETHAFNVRCETGGWTRWSDKLAREAEKWVGRCWYQFLAGTSGENMFYLESALPDQVLIERAIDTWYSEKYGWRRSGDCTDACSYTQVVWSKTDEVGCAAHRCAKLNLVEEFVNNGWFITCLYNPKGNTLGQMPFEAGNPCTLCDLGERCMDKLCVKSGLSRPRVSVQNRRPPRPRVKPILSFDDVQKQKRVSRQLPRNWWNDGPVNPLFLDSFNRGLTTPPFFDSFNQNSSPASKQQIEEVITIRPTDPIPKHANIPVNQLQLFMHESAFGLEELKPQENVKQNETLENLVIPSEEPSKTKSLYDDSTKPKNYTDDNSKDISPVYAQMTINGPVFSFRSTVFKSHQNEQGNEPEKPIKNREITTKSTTTSTTTTTTTTPTPTRKIPKWFELKISQTDDSNVQQNNKNSRNRPELPERIHNRGNQELNTNGKPPTNLTQRQKSEDKSPTERNPDKQDRPRKGIPGRRFKPKVRFVFKTSVANQNEEYRDAPIFGSTTMFPEQTAVTVPTPPTPPPNPLLCPDSDSNCKHWKQYCSTNDHVAKNCPGTCDTCPTPPPDPVCPDLDPSCHLWATYCAHNDYVRDHCFNTCNNCTYAVHVTPPANGLMALPLQPTTSTTAAPCIDKDQYCSGWKNLCYTDEYVKFNCKKSCTFCK</sequence>
<feature type="compositionally biased region" description="Polar residues" evidence="2">
    <location>
        <begin position="618"/>
        <end position="632"/>
    </location>
</feature>
<dbReference type="AlphaFoldDB" id="A0A8S3T2Z3"/>
<feature type="compositionally biased region" description="Basic and acidic residues" evidence="2">
    <location>
        <begin position="577"/>
        <end position="588"/>
    </location>
</feature>
<dbReference type="PANTHER" id="PTHR10334">
    <property type="entry name" value="CYSTEINE-RICH SECRETORY PROTEIN-RELATED"/>
    <property type="match status" value="1"/>
</dbReference>
<feature type="domain" description="ShKT" evidence="3">
    <location>
        <begin position="844"/>
        <end position="875"/>
    </location>
</feature>
<feature type="compositionally biased region" description="Polar residues" evidence="2">
    <location>
        <begin position="646"/>
        <end position="664"/>
    </location>
</feature>
<dbReference type="OrthoDB" id="6092981at2759"/>